<evidence type="ECO:0000313" key="6">
    <source>
        <dbReference type="Proteomes" id="UP000077339"/>
    </source>
</evidence>
<organism evidence="5 6">
    <name type="scientific">Kosmotoga arenicorallina S304</name>
    <dbReference type="NCBI Taxonomy" id="1453497"/>
    <lineage>
        <taxon>Bacteria</taxon>
        <taxon>Thermotogati</taxon>
        <taxon>Thermotogota</taxon>
        <taxon>Thermotogae</taxon>
        <taxon>Kosmotogales</taxon>
        <taxon>Kosmotogaceae</taxon>
        <taxon>Kosmotoga</taxon>
    </lineage>
</organism>
<dbReference type="SUPFAM" id="SSF53474">
    <property type="entry name" value="alpha/beta-Hydrolases"/>
    <property type="match status" value="1"/>
</dbReference>
<feature type="transmembrane region" description="Helical" evidence="4">
    <location>
        <begin position="6"/>
        <end position="26"/>
    </location>
</feature>
<name>A0A176JYY0_9BACT</name>
<dbReference type="Pfam" id="PF03403">
    <property type="entry name" value="PAF-AH_p_II"/>
    <property type="match status" value="1"/>
</dbReference>
<dbReference type="EMBL" id="JFHK01000020">
    <property type="protein sequence ID" value="OAA29161.1"/>
    <property type="molecule type" value="Genomic_DNA"/>
</dbReference>
<dbReference type="OrthoDB" id="9814760at2"/>
<keyword evidence="3" id="KW-0443">Lipid metabolism</keyword>
<sequence length="393" mass="44108">MKKGAISPTLVMLISIALGSILLYLFPIKPLPAPEGEFQIGLRILELDMDKRELASANPNEKRRVLLDIWYPAASSEGYERSKWLREPIYFEAVEGTHNIPRALIEHAGQVRTNSHIDAPAFRKEGGYPVVMLFPGTPALVSLYFNYAETLASNGYIVVGVEQSYANIAVQFNDRAIIYDRSAEGDLVSRISQAESEDLKIQETFQYLSEDIDWVKDYLKKLNSGEQYPDFEGIFDLGNLVLLGHSGGGGIVILRALEDESVKAVVALDPAIFPFSEELLSKGMNAPLFITMSEEWREQEKYKKLDTLMESSRNKLYAYEIDEINHADYAMIDYLSPIAKIIGKSGGYFGRGGEELMKKAVLSFLNEVIKGFPSELEEIAGKAEEIRYFSNMK</sequence>
<dbReference type="STRING" id="1453497.AT15_04000"/>
<gene>
    <name evidence="5" type="ORF">AT15_04000</name>
</gene>
<dbReference type="AlphaFoldDB" id="A0A176JYY0"/>
<keyword evidence="4" id="KW-0812">Transmembrane</keyword>
<protein>
    <recommendedName>
        <fullName evidence="7">Alpha/beta hydrolase</fullName>
    </recommendedName>
</protein>
<accession>A0A176JYY0</accession>
<dbReference type="PANTHER" id="PTHR10272">
    <property type="entry name" value="PLATELET-ACTIVATING FACTOR ACETYLHYDROLASE"/>
    <property type="match status" value="1"/>
</dbReference>
<evidence type="ECO:0000256" key="2">
    <source>
        <dbReference type="ARBA" id="ARBA00022963"/>
    </source>
</evidence>
<reference evidence="5 6" key="1">
    <citation type="submission" date="2014-02" db="EMBL/GenBank/DDBJ databases">
        <title>Kosmotoga genome sequencing.</title>
        <authorList>
            <person name="Pollo S.M."/>
            <person name="Charchuk R."/>
            <person name="Nesbo C.L."/>
        </authorList>
    </citation>
    <scope>NUCLEOTIDE SEQUENCE [LARGE SCALE GENOMIC DNA]</scope>
    <source>
        <strain evidence="5 6">S304</strain>
    </source>
</reference>
<evidence type="ECO:0000256" key="4">
    <source>
        <dbReference type="SAM" id="Phobius"/>
    </source>
</evidence>
<dbReference type="PATRIC" id="fig|1453497.3.peg.792"/>
<dbReference type="GO" id="GO:0016042">
    <property type="term" value="P:lipid catabolic process"/>
    <property type="evidence" value="ECO:0007669"/>
    <property type="project" value="UniProtKB-KW"/>
</dbReference>
<dbReference type="Gene3D" id="3.40.50.1820">
    <property type="entry name" value="alpha/beta hydrolase"/>
    <property type="match status" value="1"/>
</dbReference>
<proteinExistence type="predicted"/>
<evidence type="ECO:0000256" key="1">
    <source>
        <dbReference type="ARBA" id="ARBA00022801"/>
    </source>
</evidence>
<keyword evidence="6" id="KW-1185">Reference proteome</keyword>
<evidence type="ECO:0000313" key="5">
    <source>
        <dbReference type="EMBL" id="OAA29161.1"/>
    </source>
</evidence>
<dbReference type="Proteomes" id="UP000077339">
    <property type="component" value="Unassembled WGS sequence"/>
</dbReference>
<keyword evidence="4" id="KW-0472">Membrane</keyword>
<dbReference type="PANTHER" id="PTHR10272:SF0">
    <property type="entry name" value="PLATELET-ACTIVATING FACTOR ACETYLHYDROLASE"/>
    <property type="match status" value="1"/>
</dbReference>
<evidence type="ECO:0008006" key="7">
    <source>
        <dbReference type="Google" id="ProtNLM"/>
    </source>
</evidence>
<keyword evidence="1" id="KW-0378">Hydrolase</keyword>
<dbReference type="RefSeq" id="WP_068348325.1">
    <property type="nucleotide sequence ID" value="NZ_JFHK01000020.1"/>
</dbReference>
<dbReference type="GO" id="GO:0003847">
    <property type="term" value="F:1-alkyl-2-acetylglycerophosphocholine esterase activity"/>
    <property type="evidence" value="ECO:0007669"/>
    <property type="project" value="TreeGrafter"/>
</dbReference>
<evidence type="ECO:0000256" key="3">
    <source>
        <dbReference type="ARBA" id="ARBA00023098"/>
    </source>
</evidence>
<comment type="caution">
    <text evidence="5">The sequence shown here is derived from an EMBL/GenBank/DDBJ whole genome shotgun (WGS) entry which is preliminary data.</text>
</comment>
<dbReference type="InterPro" id="IPR029058">
    <property type="entry name" value="AB_hydrolase_fold"/>
</dbReference>
<keyword evidence="4" id="KW-1133">Transmembrane helix</keyword>
<keyword evidence="2" id="KW-0442">Lipid degradation</keyword>